<evidence type="ECO:0000256" key="11">
    <source>
        <dbReference type="PIRSR" id="PIRSR000388-2"/>
    </source>
</evidence>
<dbReference type="NCBIfam" id="TIGR00222">
    <property type="entry name" value="panB"/>
    <property type="match status" value="1"/>
</dbReference>
<evidence type="ECO:0000256" key="9">
    <source>
        <dbReference type="HAMAP-Rule" id="MF_00156"/>
    </source>
</evidence>
<dbReference type="InterPro" id="IPR003700">
    <property type="entry name" value="Pantoate_hydroxy_MeTrfase"/>
</dbReference>
<dbReference type="Gene3D" id="3.20.20.60">
    <property type="entry name" value="Phosphoenolpyruvate-binding domains"/>
    <property type="match status" value="1"/>
</dbReference>
<comment type="catalytic activity">
    <reaction evidence="9">
        <text>(6R)-5,10-methylene-5,6,7,8-tetrahydrofolate + 3-methyl-2-oxobutanoate + H2O = 2-dehydropantoate + (6S)-5,6,7,8-tetrahydrofolate</text>
        <dbReference type="Rhea" id="RHEA:11824"/>
        <dbReference type="ChEBI" id="CHEBI:11561"/>
        <dbReference type="ChEBI" id="CHEBI:11851"/>
        <dbReference type="ChEBI" id="CHEBI:15377"/>
        <dbReference type="ChEBI" id="CHEBI:15636"/>
        <dbReference type="ChEBI" id="CHEBI:57453"/>
        <dbReference type="EC" id="2.1.2.11"/>
    </reaction>
</comment>
<evidence type="ECO:0000256" key="3">
    <source>
        <dbReference type="ARBA" id="ARBA00011424"/>
    </source>
</evidence>
<dbReference type="AlphaFoldDB" id="A0A261V0V5"/>
<dbReference type="GO" id="GO:0032259">
    <property type="term" value="P:methylation"/>
    <property type="evidence" value="ECO:0007669"/>
    <property type="project" value="UniProtKB-KW"/>
</dbReference>
<reference evidence="13 14" key="1">
    <citation type="submission" date="2017-05" db="EMBL/GenBank/DDBJ databases">
        <title>Complete and WGS of Bordetella genogroups.</title>
        <authorList>
            <person name="Spilker T."/>
            <person name="LiPuma J."/>
        </authorList>
    </citation>
    <scope>NUCLEOTIDE SEQUENCE [LARGE SCALE GENOMIC DNA]</scope>
    <source>
        <strain evidence="13 14">AU9919</strain>
    </source>
</reference>
<dbReference type="FunFam" id="3.20.20.60:FF:000003">
    <property type="entry name" value="3-methyl-2-oxobutanoate hydroxymethyltransferase"/>
    <property type="match status" value="1"/>
</dbReference>
<dbReference type="CDD" id="cd06557">
    <property type="entry name" value="KPHMT-like"/>
    <property type="match status" value="1"/>
</dbReference>
<dbReference type="OrthoDB" id="9781789at2"/>
<keyword evidence="7 9" id="KW-0460">Magnesium</keyword>
<name>A0A261V0V5_9BORD</name>
<comment type="pathway">
    <text evidence="1 9">Cofactor biosynthesis; (R)-pantothenate biosynthesis; (R)-pantoate from 3-methyl-2-oxobutanoate: step 1/2.</text>
</comment>
<organism evidence="13 14">
    <name type="scientific">Bordetella genomosp. 4</name>
    <dbReference type="NCBI Taxonomy" id="463044"/>
    <lineage>
        <taxon>Bacteria</taxon>
        <taxon>Pseudomonadati</taxon>
        <taxon>Pseudomonadota</taxon>
        <taxon>Betaproteobacteria</taxon>
        <taxon>Burkholderiales</taxon>
        <taxon>Alcaligenaceae</taxon>
        <taxon>Bordetella</taxon>
    </lineage>
</organism>
<dbReference type="Pfam" id="PF02548">
    <property type="entry name" value="Pantoate_transf"/>
    <property type="match status" value="1"/>
</dbReference>
<comment type="function">
    <text evidence="8 9">Catalyzes the reversible reaction in which hydroxymethyl group from 5,10-methylenetetrahydrofolate is transferred onto alpha-ketoisovalerate to form ketopantoate.</text>
</comment>
<dbReference type="Proteomes" id="UP000216885">
    <property type="component" value="Unassembled WGS sequence"/>
</dbReference>
<evidence type="ECO:0000256" key="12">
    <source>
        <dbReference type="PIRSR" id="PIRSR000388-3"/>
    </source>
</evidence>
<feature type="binding site" evidence="9 12">
    <location>
        <position position="119"/>
    </location>
    <ligand>
        <name>Mg(2+)</name>
        <dbReference type="ChEBI" id="CHEBI:18420"/>
    </ligand>
</feature>
<keyword evidence="9" id="KW-0963">Cytoplasm</keyword>
<feature type="binding site" evidence="9 11">
    <location>
        <position position="148"/>
    </location>
    <ligand>
        <name>3-methyl-2-oxobutanoate</name>
        <dbReference type="ChEBI" id="CHEBI:11851"/>
    </ligand>
</feature>
<evidence type="ECO:0000256" key="5">
    <source>
        <dbReference type="ARBA" id="ARBA00022679"/>
    </source>
</evidence>
<evidence type="ECO:0000256" key="10">
    <source>
        <dbReference type="PIRSR" id="PIRSR000388-1"/>
    </source>
</evidence>
<keyword evidence="4 9" id="KW-0566">Pantothenate biosynthesis</keyword>
<dbReference type="EMBL" id="NEVQ01000001">
    <property type="protein sequence ID" value="OZI67788.1"/>
    <property type="molecule type" value="Genomic_DNA"/>
</dbReference>
<dbReference type="GO" id="GO:0008168">
    <property type="term" value="F:methyltransferase activity"/>
    <property type="evidence" value="ECO:0007669"/>
    <property type="project" value="UniProtKB-KW"/>
</dbReference>
<comment type="subcellular location">
    <subcellularLocation>
        <location evidence="9">Cytoplasm</location>
    </subcellularLocation>
</comment>
<dbReference type="PANTHER" id="PTHR20881:SF0">
    <property type="entry name" value="3-METHYL-2-OXOBUTANOATE HYDROXYMETHYLTRANSFERASE"/>
    <property type="match status" value="1"/>
</dbReference>
<dbReference type="GO" id="GO:0003864">
    <property type="term" value="F:3-methyl-2-oxobutanoate hydroxymethyltransferase activity"/>
    <property type="evidence" value="ECO:0007669"/>
    <property type="project" value="UniProtKB-UniRule"/>
</dbReference>
<evidence type="ECO:0000256" key="7">
    <source>
        <dbReference type="ARBA" id="ARBA00022842"/>
    </source>
</evidence>
<feature type="binding site" evidence="9 12">
    <location>
        <position position="150"/>
    </location>
    <ligand>
        <name>Mg(2+)</name>
        <dbReference type="ChEBI" id="CHEBI:18420"/>
    </ligand>
</feature>
<evidence type="ECO:0000256" key="8">
    <source>
        <dbReference type="ARBA" id="ARBA00056497"/>
    </source>
</evidence>
<evidence type="ECO:0000256" key="1">
    <source>
        <dbReference type="ARBA" id="ARBA00005033"/>
    </source>
</evidence>
<feature type="active site" description="Proton acceptor" evidence="9 10">
    <location>
        <position position="217"/>
    </location>
</feature>
<dbReference type="InterPro" id="IPR015813">
    <property type="entry name" value="Pyrv/PenolPyrv_kinase-like_dom"/>
</dbReference>
<dbReference type="NCBIfam" id="NF001452">
    <property type="entry name" value="PRK00311.1"/>
    <property type="match status" value="1"/>
</dbReference>
<evidence type="ECO:0000256" key="2">
    <source>
        <dbReference type="ARBA" id="ARBA00008676"/>
    </source>
</evidence>
<keyword evidence="6 9" id="KW-0479">Metal-binding</keyword>
<evidence type="ECO:0000313" key="14">
    <source>
        <dbReference type="Proteomes" id="UP000216885"/>
    </source>
</evidence>
<dbReference type="SUPFAM" id="SSF51621">
    <property type="entry name" value="Phosphoenolpyruvate/pyruvate domain"/>
    <property type="match status" value="1"/>
</dbReference>
<dbReference type="UniPathway" id="UPA00028">
    <property type="reaction ID" value="UER00003"/>
</dbReference>
<evidence type="ECO:0000256" key="4">
    <source>
        <dbReference type="ARBA" id="ARBA00022655"/>
    </source>
</evidence>
<dbReference type="GO" id="GO:0000287">
    <property type="term" value="F:magnesium ion binding"/>
    <property type="evidence" value="ECO:0007669"/>
    <property type="project" value="TreeGrafter"/>
</dbReference>
<dbReference type="GO" id="GO:0005737">
    <property type="term" value="C:cytoplasm"/>
    <property type="evidence" value="ECO:0007669"/>
    <property type="project" value="UniProtKB-SubCell"/>
</dbReference>
<sequence>MTTLDKKETPAAGTETAAPYGIQSRSVDIPKRKKVTTVRLADMHRQGEKIAMLTAYDATFAAIEDAAGVDCILVGDSLGMVCQGKNSTVGVSLDEMAYHTRCVAKGLEKADGAALLVADLPFGSYHQSRDQAMASSVRLMEAGAQMIKLEGGGWTTEVVQFLVERGVPVCGHLGLTPQTVSALGGFRVQGKDDNGAAKLMRDAKALEAAGASLLVLEMIPAKLAADLTSQMQTCATIGIGAGSGTAGQVLVMHDMLGINIGRMPKFVRNFMDDTGDVHNAFSAYVSAVKDGIFPDNALHAW</sequence>
<protein>
    <recommendedName>
        <fullName evidence="9">3-methyl-2-oxobutanoate hydroxymethyltransferase</fullName>
        <ecNumber evidence="9">2.1.2.11</ecNumber>
    </recommendedName>
    <alternativeName>
        <fullName evidence="9">Ketopantoate hydroxymethyltransferase</fullName>
        <shortName evidence="9">KPHMT</shortName>
    </alternativeName>
</protein>
<dbReference type="PANTHER" id="PTHR20881">
    <property type="entry name" value="3-METHYL-2-OXOBUTANOATE HYDROXYMETHYLTRANSFERASE"/>
    <property type="match status" value="1"/>
</dbReference>
<comment type="caution">
    <text evidence="13">The sequence shown here is derived from an EMBL/GenBank/DDBJ whole genome shotgun (WGS) entry which is preliminary data.</text>
</comment>
<comment type="cofactor">
    <cofactor evidence="9 12">
        <name>Mg(2+)</name>
        <dbReference type="ChEBI" id="CHEBI:18420"/>
    </cofactor>
    <text evidence="9 12">Binds 1 Mg(2+) ion per subunit.</text>
</comment>
<keyword evidence="13" id="KW-0489">Methyltransferase</keyword>
<evidence type="ECO:0000256" key="6">
    <source>
        <dbReference type="ARBA" id="ARBA00022723"/>
    </source>
</evidence>
<dbReference type="GO" id="GO:0015940">
    <property type="term" value="P:pantothenate biosynthetic process"/>
    <property type="evidence" value="ECO:0007669"/>
    <property type="project" value="UniProtKB-UniRule"/>
</dbReference>
<keyword evidence="14" id="KW-1185">Reference proteome</keyword>
<comment type="similarity">
    <text evidence="2 9">Belongs to the PanB family.</text>
</comment>
<feature type="binding site" evidence="9 11">
    <location>
        <position position="119"/>
    </location>
    <ligand>
        <name>3-methyl-2-oxobutanoate</name>
        <dbReference type="ChEBI" id="CHEBI:11851"/>
    </ligand>
</feature>
<feature type="binding site" evidence="9 12">
    <location>
        <position position="76"/>
    </location>
    <ligand>
        <name>Mg(2+)</name>
        <dbReference type="ChEBI" id="CHEBI:18420"/>
    </ligand>
</feature>
<comment type="subunit">
    <text evidence="3 9">Homodecamer; pentamer of dimers.</text>
</comment>
<dbReference type="EC" id="2.1.2.11" evidence="9"/>
<accession>A0A261V0V5</accession>
<keyword evidence="5 9" id="KW-0808">Transferase</keyword>
<dbReference type="RefSeq" id="WP_094819550.1">
    <property type="nucleotide sequence ID" value="NZ_NEVO01000001.1"/>
</dbReference>
<dbReference type="PIRSF" id="PIRSF000388">
    <property type="entry name" value="Pantoate_hydroxy_MeTrfase"/>
    <property type="match status" value="1"/>
</dbReference>
<feature type="binding site" evidence="9 11">
    <location>
        <begin position="76"/>
        <end position="77"/>
    </location>
    <ligand>
        <name>3-methyl-2-oxobutanoate</name>
        <dbReference type="ChEBI" id="CHEBI:11851"/>
    </ligand>
</feature>
<evidence type="ECO:0000313" key="13">
    <source>
        <dbReference type="EMBL" id="OZI67788.1"/>
    </source>
</evidence>
<dbReference type="HAMAP" id="MF_00156">
    <property type="entry name" value="PanB"/>
    <property type="match status" value="1"/>
</dbReference>
<dbReference type="InterPro" id="IPR040442">
    <property type="entry name" value="Pyrv_kinase-like_dom_sf"/>
</dbReference>
<gene>
    <name evidence="9" type="primary">panB</name>
    <name evidence="13" type="ORF">CAL20_01745</name>
</gene>
<proteinExistence type="inferred from homology"/>